<organism evidence="2 3">
    <name type="scientific">Serendipita indica (strain DSM 11827)</name>
    <name type="common">Root endophyte fungus</name>
    <name type="synonym">Piriformospora indica</name>
    <dbReference type="NCBI Taxonomy" id="1109443"/>
    <lineage>
        <taxon>Eukaryota</taxon>
        <taxon>Fungi</taxon>
        <taxon>Dikarya</taxon>
        <taxon>Basidiomycota</taxon>
        <taxon>Agaricomycotina</taxon>
        <taxon>Agaricomycetes</taxon>
        <taxon>Sebacinales</taxon>
        <taxon>Serendipitaceae</taxon>
        <taxon>Serendipita</taxon>
    </lineage>
</organism>
<comment type="caution">
    <text evidence="2">The sequence shown here is derived from an EMBL/GenBank/DDBJ whole genome shotgun (WGS) entry which is preliminary data.</text>
</comment>
<dbReference type="Proteomes" id="UP000007148">
    <property type="component" value="Unassembled WGS sequence"/>
</dbReference>
<dbReference type="OrthoDB" id="3132446at2759"/>
<evidence type="ECO:0000256" key="1">
    <source>
        <dbReference type="SAM" id="SignalP"/>
    </source>
</evidence>
<gene>
    <name evidence="2" type="ORF">PIIN_00225</name>
</gene>
<protein>
    <submittedName>
        <fullName evidence="2">Uncharacterized protein</fullName>
    </submittedName>
</protein>
<feature type="signal peptide" evidence="1">
    <location>
        <begin position="1"/>
        <end position="22"/>
    </location>
</feature>
<reference evidence="2 3" key="1">
    <citation type="journal article" date="2011" name="PLoS Pathog.">
        <title>Endophytic Life Strategies Decoded by Genome and Transcriptome Analyses of the Mutualistic Root Symbiont Piriformospora indica.</title>
        <authorList>
            <person name="Zuccaro A."/>
            <person name="Lahrmann U."/>
            <person name="Guldener U."/>
            <person name="Langen G."/>
            <person name="Pfiffi S."/>
            <person name="Biedenkopf D."/>
            <person name="Wong P."/>
            <person name="Samans B."/>
            <person name="Grimm C."/>
            <person name="Basiewicz M."/>
            <person name="Murat C."/>
            <person name="Martin F."/>
            <person name="Kogel K.H."/>
        </authorList>
    </citation>
    <scope>NUCLEOTIDE SEQUENCE [LARGE SCALE GENOMIC DNA]</scope>
    <source>
        <strain evidence="2 3">DSM 11827</strain>
    </source>
</reference>
<sequence length="223" mass="25420">MVYSSRLSFLLALVWSFVFVKALPTWLIDEYPPDLITVVNYESSGGELYLKSSAAPGMEGDCVIERSWYTHRYAKEDERFAPNFFIRGGELYSVTNSSHVMRVVALRILDHDTEHYHPEYKGEHGQEPMTTKGPFVRYKLQLVDPHKARTNAGPDINKYAHGTFSWGGPILLYSFTPEHETKYKGSLFYACSDGGIYVDVHNFPPPLGCKPVTLHARNVLRLR</sequence>
<dbReference type="AlphaFoldDB" id="G4T5E7"/>
<dbReference type="HOGENOM" id="CLU_1215420_0_0_1"/>
<keyword evidence="3" id="KW-1185">Reference proteome</keyword>
<name>G4T5E7_SERID</name>
<feature type="chain" id="PRO_5003468368" evidence="1">
    <location>
        <begin position="23"/>
        <end position="223"/>
    </location>
</feature>
<evidence type="ECO:0000313" key="2">
    <source>
        <dbReference type="EMBL" id="CCA66541.1"/>
    </source>
</evidence>
<dbReference type="InParanoid" id="G4T5E7"/>
<proteinExistence type="predicted"/>
<dbReference type="EMBL" id="CAFZ01000003">
    <property type="protein sequence ID" value="CCA66541.1"/>
    <property type="molecule type" value="Genomic_DNA"/>
</dbReference>
<evidence type="ECO:0000313" key="3">
    <source>
        <dbReference type="Proteomes" id="UP000007148"/>
    </source>
</evidence>
<keyword evidence="1" id="KW-0732">Signal</keyword>
<accession>G4T5E7</accession>